<keyword evidence="9" id="KW-0342">GTP-binding</keyword>
<dbReference type="GO" id="GO:0005525">
    <property type="term" value="F:GTP binding"/>
    <property type="evidence" value="ECO:0007669"/>
    <property type="project" value="UniProtKB-KW"/>
</dbReference>
<dbReference type="RefSeq" id="XP_012336621.1">
    <property type="nucleotide sequence ID" value="XM_012481198.1"/>
</dbReference>
<dbReference type="InterPro" id="IPR008280">
    <property type="entry name" value="Tub_FtsZ_C"/>
</dbReference>
<dbReference type="Pfam" id="PF00091">
    <property type="entry name" value="Tubulin"/>
    <property type="match status" value="1"/>
</dbReference>
<keyword evidence="11" id="KW-0966">Cell projection</keyword>
<dbReference type="GO" id="GO:0007017">
    <property type="term" value="P:microtubule-based process"/>
    <property type="evidence" value="ECO:0007669"/>
    <property type="project" value="InterPro"/>
</dbReference>
<sequence length="673" mass="75795">MTVLTVQIGQCGNQLGHAFLDTIYKHVSSAKNEGFRAKLADMYFEEECDYGNNLLPVIQYTDNNKGRKSLVSESNEVMCLNNYIARSILIDMEPKVIEKCLYQTAADERRAPLHSTNVNRTNNKKKQPHAIAGDSEGQHKYVCGMEEYYEPSNNLMKVFSRGEDSQEEVEEEEEEEDGDEAFSREKPQTKGNSKKEYPINTWKYNKRNFIYGLNGSGNNWSYGFNVHAKNICEDFLNLIQKAMESNDSKEGVDNIILFHSLAGGSGSGISSYLSYLLKDEYASVNLINVCVLPYMFGEISVQSLNSVLCLSSLYDSSDGIVLLENDKFELMCKRMSNENINTEEINRHISLFLTYTLGLPLDFANVSRSGGSKYTNAMNSILTDLCSHPSYKFLTTRYLPQVFEENRKFEQNTFSMLLKRMHKMVINGRILDYDGMSGAISGGVSGGISGGGGLYLPAENSNVDPYFVRLSSRDLHKSCAFLKRVHIPLHLRESLSKSYVSVQKNCVLLRRGPKSYSARTQGARLPHESTRGIPPGRMHQGSGPAEGPLGSTHFRHNNIVFGSKMILRGELQENINFDLFKNHVLYNHKSLSPMEVYIDESKDFTYNSLAMVSNCLTPVPTLKKILHSAKMLYATNAYMYQYNSYGVSHDHVHSSLITMDQIISAYEGLSCEV</sequence>
<evidence type="ECO:0000256" key="10">
    <source>
        <dbReference type="ARBA" id="ARBA00023242"/>
    </source>
</evidence>
<keyword evidence="17" id="KW-1185">Reference proteome</keyword>
<organism evidence="16 17">
    <name type="scientific">Plasmodium fragile</name>
    <dbReference type="NCBI Taxonomy" id="5857"/>
    <lineage>
        <taxon>Eukaryota</taxon>
        <taxon>Sar</taxon>
        <taxon>Alveolata</taxon>
        <taxon>Apicomplexa</taxon>
        <taxon>Aconoidasida</taxon>
        <taxon>Haemosporida</taxon>
        <taxon>Plasmodiidae</taxon>
        <taxon>Plasmodium</taxon>
        <taxon>Plasmodium (Plasmodium)</taxon>
    </lineage>
</organism>
<accession>A0A0D9QIJ4</accession>
<comment type="similarity">
    <text evidence="4">Belongs to the tubulin family.</text>
</comment>
<evidence type="ECO:0000256" key="5">
    <source>
        <dbReference type="ARBA" id="ARBA00014184"/>
    </source>
</evidence>
<comment type="function">
    <text evidence="13">Acts as a positive regulator of hedgehog signaling and regulates ciliary function.</text>
</comment>
<dbReference type="InterPro" id="IPR000217">
    <property type="entry name" value="Tubulin"/>
</dbReference>
<feature type="compositionally biased region" description="Acidic residues" evidence="14">
    <location>
        <begin position="165"/>
        <end position="180"/>
    </location>
</feature>
<evidence type="ECO:0000256" key="6">
    <source>
        <dbReference type="ARBA" id="ARBA00022701"/>
    </source>
</evidence>
<reference evidence="16 17" key="1">
    <citation type="submission" date="2014-03" db="EMBL/GenBank/DDBJ databases">
        <title>The Genome Sequence of Plasmodium fragile nilgiri.</title>
        <authorList>
            <consortium name="The Broad Institute Genomics Platform"/>
            <consortium name="The Broad Institute Genome Sequencing Center for Infectious Disease"/>
            <person name="Neafsey D."/>
            <person name="Duraisingh M."/>
            <person name="Young S.K."/>
            <person name="Zeng Q."/>
            <person name="Gargeya S."/>
            <person name="Abouelleil A."/>
            <person name="Alvarado L."/>
            <person name="Chapman S.B."/>
            <person name="Gainer-Dewar J."/>
            <person name="Goldberg J."/>
            <person name="Griggs A."/>
            <person name="Gujja S."/>
            <person name="Hansen M."/>
            <person name="Howarth C."/>
            <person name="Imamovic A."/>
            <person name="Larimer J."/>
            <person name="Pearson M."/>
            <person name="Poon T.W."/>
            <person name="Priest M."/>
            <person name="Roberts A."/>
            <person name="Saif S."/>
            <person name="Shea T."/>
            <person name="Sykes S."/>
            <person name="Wortman J."/>
            <person name="Nusbaum C."/>
            <person name="Birren B."/>
        </authorList>
    </citation>
    <scope>NUCLEOTIDE SEQUENCE [LARGE SCALE GENOMIC DNA]</scope>
    <source>
        <strain evidence="17">nilgiri</strain>
    </source>
</reference>
<dbReference type="AlphaFoldDB" id="A0A0D9QIJ4"/>
<feature type="region of interest" description="Disordered" evidence="14">
    <location>
        <begin position="160"/>
        <end position="196"/>
    </location>
</feature>
<dbReference type="SMART" id="SM00864">
    <property type="entry name" value="Tubulin"/>
    <property type="match status" value="1"/>
</dbReference>
<evidence type="ECO:0000256" key="14">
    <source>
        <dbReference type="SAM" id="MobiDB-lite"/>
    </source>
</evidence>
<feature type="compositionally biased region" description="Basic and acidic residues" evidence="14">
    <location>
        <begin position="181"/>
        <end position="196"/>
    </location>
</feature>
<dbReference type="GO" id="GO:0005929">
    <property type="term" value="C:cilium"/>
    <property type="evidence" value="ECO:0007669"/>
    <property type="project" value="UniProtKB-SubCell"/>
</dbReference>
<dbReference type="PRINTS" id="PR01224">
    <property type="entry name" value="DELTATUBULIN"/>
</dbReference>
<evidence type="ECO:0000256" key="9">
    <source>
        <dbReference type="ARBA" id="ARBA00023134"/>
    </source>
</evidence>
<dbReference type="InterPro" id="IPR003008">
    <property type="entry name" value="Tubulin_FtsZ_GTPase"/>
</dbReference>
<keyword evidence="6" id="KW-0493">Microtubule</keyword>
<evidence type="ECO:0000256" key="1">
    <source>
        <dbReference type="ARBA" id="ARBA00004114"/>
    </source>
</evidence>
<evidence type="ECO:0000256" key="2">
    <source>
        <dbReference type="ARBA" id="ARBA00004123"/>
    </source>
</evidence>
<dbReference type="Gene3D" id="3.40.50.1440">
    <property type="entry name" value="Tubulin/FtsZ, GTPase domain"/>
    <property type="match status" value="1"/>
</dbReference>
<evidence type="ECO:0000256" key="11">
    <source>
        <dbReference type="ARBA" id="ARBA00023273"/>
    </source>
</evidence>
<dbReference type="EMBL" id="KQ001686">
    <property type="protein sequence ID" value="KJP86773.1"/>
    <property type="molecule type" value="Genomic_DNA"/>
</dbReference>
<evidence type="ECO:0000259" key="15">
    <source>
        <dbReference type="SMART" id="SM00864"/>
    </source>
</evidence>
<dbReference type="CDD" id="cd02189">
    <property type="entry name" value="delta_zeta_tubulin-like"/>
    <property type="match status" value="1"/>
</dbReference>
<dbReference type="GeneID" id="24268901"/>
<dbReference type="GO" id="GO:0030030">
    <property type="term" value="P:cell projection organization"/>
    <property type="evidence" value="ECO:0007669"/>
    <property type="project" value="UniProtKB-KW"/>
</dbReference>
<dbReference type="PANTHER" id="PTHR11588">
    <property type="entry name" value="TUBULIN"/>
    <property type="match status" value="1"/>
</dbReference>
<dbReference type="VEuPathDB" id="PlasmoDB:AK88_03587"/>
<keyword evidence="7" id="KW-0547">Nucleotide-binding</keyword>
<evidence type="ECO:0000256" key="3">
    <source>
        <dbReference type="ARBA" id="ARBA00004138"/>
    </source>
</evidence>
<evidence type="ECO:0000313" key="17">
    <source>
        <dbReference type="Proteomes" id="UP000054561"/>
    </source>
</evidence>
<dbReference type="InterPro" id="IPR036525">
    <property type="entry name" value="Tubulin/FtsZ_GTPase_sf"/>
</dbReference>
<keyword evidence="8" id="KW-0970">Cilium biogenesis/degradation</keyword>
<dbReference type="GO" id="GO:0005874">
    <property type="term" value="C:microtubule"/>
    <property type="evidence" value="ECO:0007669"/>
    <property type="project" value="UniProtKB-KW"/>
</dbReference>
<evidence type="ECO:0000256" key="7">
    <source>
        <dbReference type="ARBA" id="ARBA00022741"/>
    </source>
</evidence>
<keyword evidence="10" id="KW-0539">Nucleus</keyword>
<dbReference type="OMA" id="KFELMCK"/>
<comment type="subcellular location">
    <subcellularLocation>
        <location evidence="3">Cell projection</location>
        <location evidence="3">Cilium</location>
    </subcellularLocation>
    <subcellularLocation>
        <location evidence="1">Cytoplasm</location>
        <location evidence="1">Cytoskeleton</location>
        <location evidence="1">Microtubule organizing center</location>
        <location evidence="1">Centrosome</location>
        <location evidence="1">Centriole</location>
    </subcellularLocation>
    <subcellularLocation>
        <location evidence="2">Nucleus</location>
    </subcellularLocation>
</comment>
<dbReference type="Proteomes" id="UP000054561">
    <property type="component" value="Unassembled WGS sequence"/>
</dbReference>
<dbReference type="SUPFAM" id="SSF52490">
    <property type="entry name" value="Tubulin nucleotide-binding domain-like"/>
    <property type="match status" value="1"/>
</dbReference>
<gene>
    <name evidence="16" type="ORF">AK88_03587</name>
</gene>
<evidence type="ECO:0000256" key="4">
    <source>
        <dbReference type="ARBA" id="ARBA00009636"/>
    </source>
</evidence>
<dbReference type="GO" id="GO:0005634">
    <property type="term" value="C:nucleus"/>
    <property type="evidence" value="ECO:0007669"/>
    <property type="project" value="UniProtKB-SubCell"/>
</dbReference>
<dbReference type="OrthoDB" id="10250004at2759"/>
<feature type="region of interest" description="Disordered" evidence="14">
    <location>
        <begin position="114"/>
        <end position="136"/>
    </location>
</feature>
<evidence type="ECO:0000256" key="13">
    <source>
        <dbReference type="ARBA" id="ARBA00046149"/>
    </source>
</evidence>
<feature type="region of interest" description="Disordered" evidence="14">
    <location>
        <begin position="518"/>
        <end position="545"/>
    </location>
</feature>
<dbReference type="GO" id="GO:0005200">
    <property type="term" value="F:structural constituent of cytoskeleton"/>
    <property type="evidence" value="ECO:0007669"/>
    <property type="project" value="InterPro"/>
</dbReference>
<feature type="domain" description="Tubulin/FtsZ GTPase" evidence="15">
    <location>
        <begin position="74"/>
        <end position="349"/>
    </location>
</feature>
<dbReference type="GO" id="GO:0005814">
    <property type="term" value="C:centriole"/>
    <property type="evidence" value="ECO:0007669"/>
    <property type="project" value="UniProtKB-SubCell"/>
</dbReference>
<name>A0A0D9QIJ4_PLAFR</name>
<evidence type="ECO:0000313" key="16">
    <source>
        <dbReference type="EMBL" id="KJP86773.1"/>
    </source>
</evidence>
<dbReference type="InterPro" id="IPR002967">
    <property type="entry name" value="Delta_tubulin"/>
</dbReference>
<evidence type="ECO:0000256" key="8">
    <source>
        <dbReference type="ARBA" id="ARBA00022794"/>
    </source>
</evidence>
<evidence type="ECO:0000256" key="12">
    <source>
        <dbReference type="ARBA" id="ARBA00030594"/>
    </source>
</evidence>
<proteinExistence type="inferred from homology"/>
<dbReference type="SUPFAM" id="SSF55307">
    <property type="entry name" value="Tubulin C-terminal domain-like"/>
    <property type="match status" value="1"/>
</dbReference>
<protein>
    <recommendedName>
        <fullName evidence="5">Tubulin delta chain</fullName>
    </recommendedName>
    <alternativeName>
        <fullName evidence="12">Delta-tubulin</fullName>
    </alternativeName>
</protein>